<evidence type="ECO:0000256" key="2">
    <source>
        <dbReference type="ARBA" id="ARBA00022692"/>
    </source>
</evidence>
<keyword evidence="9" id="KW-1185">Reference proteome</keyword>
<accession>A0AAN7C5E7</accession>
<keyword evidence="2 6" id="KW-0812">Transmembrane</keyword>
<feature type="transmembrane region" description="Helical" evidence="6">
    <location>
        <begin position="136"/>
        <end position="157"/>
    </location>
</feature>
<proteinExistence type="inferred from homology"/>
<dbReference type="EMBL" id="MU860257">
    <property type="protein sequence ID" value="KAK4235560.1"/>
    <property type="molecule type" value="Genomic_DNA"/>
</dbReference>
<keyword evidence="3 6" id="KW-1133">Transmembrane helix</keyword>
<dbReference type="PANTHER" id="PTHR33048:SF167">
    <property type="entry name" value="INTEGRAL MEMBRANE PROTEIN"/>
    <property type="match status" value="1"/>
</dbReference>
<feature type="transmembrane region" description="Helical" evidence="6">
    <location>
        <begin position="185"/>
        <end position="207"/>
    </location>
</feature>
<comment type="caution">
    <text evidence="8">The sequence shown here is derived from an EMBL/GenBank/DDBJ whole genome shotgun (WGS) entry which is preliminary data.</text>
</comment>
<feature type="transmembrane region" description="Helical" evidence="6">
    <location>
        <begin position="56"/>
        <end position="75"/>
    </location>
</feature>
<dbReference type="InterPro" id="IPR049326">
    <property type="entry name" value="Rhodopsin_dom_fungi"/>
</dbReference>
<evidence type="ECO:0000256" key="4">
    <source>
        <dbReference type="ARBA" id="ARBA00023136"/>
    </source>
</evidence>
<dbReference type="GO" id="GO:0016020">
    <property type="term" value="C:membrane"/>
    <property type="evidence" value="ECO:0007669"/>
    <property type="project" value="UniProtKB-SubCell"/>
</dbReference>
<evidence type="ECO:0000256" key="5">
    <source>
        <dbReference type="ARBA" id="ARBA00038359"/>
    </source>
</evidence>
<sequence>MSSTTRATLIDPERAAESNATAFLTVICVFWSLAFVTACVRVYTRAILVRSFGKDDTFMVLAVLCGVAGLAAWIVECKNGFGRHIDTIPRSEFAKLMEAQFYQNVLETSFAFGFLKVSIALSLLRLSKGKWYHRILWTLIGFTCFYTIFAFITFLTYCKPIAGQWNPAVRGTKCYSRAMYRNFGLFNVACNILTDVSFATLPIPLIWSLQLHRRIRLYLIAILSGGYFAVALGIAKAIFIIAYVHETDGTFFPWAPFFGSLQLDIGIIAACAPTLRPLLGRVLRLSTTFDPYRGANYYRAGKALNRLPVTGNSARGYLRQNTGSGAFVELAKGGKHWTAAHRGDLTFLATAVHAEHATNQVQGSGEKSSSDVDAVLPLTDTPGFKGILKTIEVRVEK</sequence>
<feature type="transmembrane region" description="Helical" evidence="6">
    <location>
        <begin position="20"/>
        <end position="44"/>
    </location>
</feature>
<organism evidence="8 9">
    <name type="scientific">Achaetomium macrosporum</name>
    <dbReference type="NCBI Taxonomy" id="79813"/>
    <lineage>
        <taxon>Eukaryota</taxon>
        <taxon>Fungi</taxon>
        <taxon>Dikarya</taxon>
        <taxon>Ascomycota</taxon>
        <taxon>Pezizomycotina</taxon>
        <taxon>Sordariomycetes</taxon>
        <taxon>Sordariomycetidae</taxon>
        <taxon>Sordariales</taxon>
        <taxon>Chaetomiaceae</taxon>
        <taxon>Achaetomium</taxon>
    </lineage>
</organism>
<protein>
    <recommendedName>
        <fullName evidence="7">Rhodopsin domain-containing protein</fullName>
    </recommendedName>
</protein>
<dbReference type="Pfam" id="PF20684">
    <property type="entry name" value="Fung_rhodopsin"/>
    <property type="match status" value="1"/>
</dbReference>
<comment type="similarity">
    <text evidence="5">Belongs to the SAT4 family.</text>
</comment>
<keyword evidence="4 6" id="KW-0472">Membrane</keyword>
<dbReference type="InterPro" id="IPR052337">
    <property type="entry name" value="SAT4-like"/>
</dbReference>
<name>A0AAN7C5E7_9PEZI</name>
<reference evidence="8" key="1">
    <citation type="journal article" date="2023" name="Mol. Phylogenet. Evol.">
        <title>Genome-scale phylogeny and comparative genomics of the fungal order Sordariales.</title>
        <authorList>
            <person name="Hensen N."/>
            <person name="Bonometti L."/>
            <person name="Westerberg I."/>
            <person name="Brannstrom I.O."/>
            <person name="Guillou S."/>
            <person name="Cros-Aarteil S."/>
            <person name="Calhoun S."/>
            <person name="Haridas S."/>
            <person name="Kuo A."/>
            <person name="Mondo S."/>
            <person name="Pangilinan J."/>
            <person name="Riley R."/>
            <person name="LaButti K."/>
            <person name="Andreopoulos B."/>
            <person name="Lipzen A."/>
            <person name="Chen C."/>
            <person name="Yan M."/>
            <person name="Daum C."/>
            <person name="Ng V."/>
            <person name="Clum A."/>
            <person name="Steindorff A."/>
            <person name="Ohm R.A."/>
            <person name="Martin F."/>
            <person name="Silar P."/>
            <person name="Natvig D.O."/>
            <person name="Lalanne C."/>
            <person name="Gautier V."/>
            <person name="Ament-Velasquez S.L."/>
            <person name="Kruys A."/>
            <person name="Hutchinson M.I."/>
            <person name="Powell A.J."/>
            <person name="Barry K."/>
            <person name="Miller A.N."/>
            <person name="Grigoriev I.V."/>
            <person name="Debuchy R."/>
            <person name="Gladieux P."/>
            <person name="Hiltunen Thoren M."/>
            <person name="Johannesson H."/>
        </authorList>
    </citation>
    <scope>NUCLEOTIDE SEQUENCE</scope>
    <source>
        <strain evidence="8">CBS 532.94</strain>
    </source>
</reference>
<feature type="transmembrane region" description="Helical" evidence="6">
    <location>
        <begin position="251"/>
        <end position="275"/>
    </location>
</feature>
<evidence type="ECO:0000256" key="1">
    <source>
        <dbReference type="ARBA" id="ARBA00004141"/>
    </source>
</evidence>
<evidence type="ECO:0000259" key="7">
    <source>
        <dbReference type="Pfam" id="PF20684"/>
    </source>
</evidence>
<dbReference type="Proteomes" id="UP001303760">
    <property type="component" value="Unassembled WGS sequence"/>
</dbReference>
<gene>
    <name evidence="8" type="ORF">C8A03DRAFT_17723</name>
</gene>
<dbReference type="PANTHER" id="PTHR33048">
    <property type="entry name" value="PTH11-LIKE INTEGRAL MEMBRANE PROTEIN (AFU_ORTHOLOGUE AFUA_5G11245)"/>
    <property type="match status" value="1"/>
</dbReference>
<evidence type="ECO:0000313" key="8">
    <source>
        <dbReference type="EMBL" id="KAK4235560.1"/>
    </source>
</evidence>
<feature type="transmembrane region" description="Helical" evidence="6">
    <location>
        <begin position="219"/>
        <end position="245"/>
    </location>
</feature>
<reference evidence="8" key="2">
    <citation type="submission" date="2023-05" db="EMBL/GenBank/DDBJ databases">
        <authorList>
            <consortium name="Lawrence Berkeley National Laboratory"/>
            <person name="Steindorff A."/>
            <person name="Hensen N."/>
            <person name="Bonometti L."/>
            <person name="Westerberg I."/>
            <person name="Brannstrom I.O."/>
            <person name="Guillou S."/>
            <person name="Cros-Aarteil S."/>
            <person name="Calhoun S."/>
            <person name="Haridas S."/>
            <person name="Kuo A."/>
            <person name="Mondo S."/>
            <person name="Pangilinan J."/>
            <person name="Riley R."/>
            <person name="Labutti K."/>
            <person name="Andreopoulos B."/>
            <person name="Lipzen A."/>
            <person name="Chen C."/>
            <person name="Yanf M."/>
            <person name="Daum C."/>
            <person name="Ng V."/>
            <person name="Clum A."/>
            <person name="Ohm R."/>
            <person name="Martin F."/>
            <person name="Silar P."/>
            <person name="Natvig D."/>
            <person name="Lalanne C."/>
            <person name="Gautier V."/>
            <person name="Ament-Velasquez S.L."/>
            <person name="Kruys A."/>
            <person name="Hutchinson M.I."/>
            <person name="Powell A.J."/>
            <person name="Barry K."/>
            <person name="Miller A.N."/>
            <person name="Grigoriev I.V."/>
            <person name="Debuchy R."/>
            <person name="Gladieux P."/>
            <person name="Thoren M.H."/>
            <person name="Johannesson H."/>
        </authorList>
    </citation>
    <scope>NUCLEOTIDE SEQUENCE</scope>
    <source>
        <strain evidence="8">CBS 532.94</strain>
    </source>
</reference>
<evidence type="ECO:0000256" key="6">
    <source>
        <dbReference type="SAM" id="Phobius"/>
    </source>
</evidence>
<feature type="domain" description="Rhodopsin" evidence="7">
    <location>
        <begin position="40"/>
        <end position="280"/>
    </location>
</feature>
<comment type="subcellular location">
    <subcellularLocation>
        <location evidence="1">Membrane</location>
        <topology evidence="1">Multi-pass membrane protein</topology>
    </subcellularLocation>
</comment>
<evidence type="ECO:0000313" key="9">
    <source>
        <dbReference type="Proteomes" id="UP001303760"/>
    </source>
</evidence>
<dbReference type="AlphaFoldDB" id="A0AAN7C5E7"/>
<evidence type="ECO:0000256" key="3">
    <source>
        <dbReference type="ARBA" id="ARBA00022989"/>
    </source>
</evidence>